<proteinExistence type="predicted"/>
<evidence type="ECO:0000313" key="1">
    <source>
        <dbReference type="EMBL" id="MRG59787.1"/>
    </source>
</evidence>
<reference evidence="1 2" key="1">
    <citation type="submission" date="2019-10" db="EMBL/GenBank/DDBJ databases">
        <authorList>
            <person name="Nie G."/>
            <person name="Ming H."/>
            <person name="Yi B."/>
        </authorList>
    </citation>
    <scope>NUCLEOTIDE SEQUENCE [LARGE SCALE GENOMIC DNA]</scope>
    <source>
        <strain evidence="1 2">CFH 90414</strain>
    </source>
</reference>
<accession>A0A6I2F7N2</accession>
<name>A0A6I2F7N2_9MICO</name>
<sequence length="97" mass="10946">MADERPRQFTFEIPPDKVEGSFADFASVWHTSTSFVIDFMTVTRPPTAVADEDGGPDRVVTPAQVVSRIRIPPQQVFELAKALTRQLEAWERETGNR</sequence>
<dbReference type="InterPro" id="IPR021857">
    <property type="entry name" value="DUF3467"/>
</dbReference>
<keyword evidence="2" id="KW-1185">Reference proteome</keyword>
<comment type="caution">
    <text evidence="1">The sequence shown here is derived from an EMBL/GenBank/DDBJ whole genome shotgun (WGS) entry which is preliminary data.</text>
</comment>
<protein>
    <submittedName>
        <fullName evidence="1">DUF3467 domain-containing protein</fullName>
    </submittedName>
</protein>
<dbReference type="Proteomes" id="UP000431080">
    <property type="component" value="Unassembled WGS sequence"/>
</dbReference>
<dbReference type="AlphaFoldDB" id="A0A6I2F7N2"/>
<dbReference type="RefSeq" id="WP_153684215.1">
    <property type="nucleotide sequence ID" value="NZ_WJIF01000003.1"/>
</dbReference>
<evidence type="ECO:0000313" key="2">
    <source>
        <dbReference type="Proteomes" id="UP000431080"/>
    </source>
</evidence>
<organism evidence="1 2">
    <name type="scientific">Agromyces agglutinans</name>
    <dbReference type="NCBI Taxonomy" id="2662258"/>
    <lineage>
        <taxon>Bacteria</taxon>
        <taxon>Bacillati</taxon>
        <taxon>Actinomycetota</taxon>
        <taxon>Actinomycetes</taxon>
        <taxon>Micrococcales</taxon>
        <taxon>Microbacteriaceae</taxon>
        <taxon>Agromyces</taxon>
    </lineage>
</organism>
<dbReference type="EMBL" id="WJIF01000003">
    <property type="protein sequence ID" value="MRG59787.1"/>
    <property type="molecule type" value="Genomic_DNA"/>
</dbReference>
<dbReference type="Pfam" id="PF11950">
    <property type="entry name" value="DUF3467"/>
    <property type="match status" value="1"/>
</dbReference>
<gene>
    <name evidence="1" type="ORF">GE115_07890</name>
</gene>